<dbReference type="Pfam" id="PF00107">
    <property type="entry name" value="ADH_zinc_N"/>
    <property type="match status" value="1"/>
</dbReference>
<dbReference type="GO" id="GO:0070402">
    <property type="term" value="F:NADPH binding"/>
    <property type="evidence" value="ECO:0007669"/>
    <property type="project" value="TreeGrafter"/>
</dbReference>
<name>A0AA46YM32_9ACTN</name>
<dbReference type="KEGG" id="sgrg:L0C25_11185"/>
<dbReference type="InterPro" id="IPR036291">
    <property type="entry name" value="NAD(P)-bd_dom_sf"/>
</dbReference>
<protein>
    <submittedName>
        <fullName evidence="4">NAD(P)H-quinone oxidoreductase</fullName>
    </submittedName>
</protein>
<evidence type="ECO:0000256" key="2">
    <source>
        <dbReference type="ARBA" id="ARBA00023002"/>
    </source>
</evidence>
<dbReference type="EMBL" id="CP094970">
    <property type="protein sequence ID" value="UYM07605.1"/>
    <property type="molecule type" value="Genomic_DNA"/>
</dbReference>
<dbReference type="InterPro" id="IPR014189">
    <property type="entry name" value="Quinone_OxRdtase_PIG3"/>
</dbReference>
<dbReference type="SMART" id="SM00829">
    <property type="entry name" value="PKS_ER"/>
    <property type="match status" value="1"/>
</dbReference>
<dbReference type="InterPro" id="IPR011032">
    <property type="entry name" value="GroES-like_sf"/>
</dbReference>
<evidence type="ECO:0000259" key="3">
    <source>
        <dbReference type="SMART" id="SM00829"/>
    </source>
</evidence>
<evidence type="ECO:0000256" key="1">
    <source>
        <dbReference type="ARBA" id="ARBA00022857"/>
    </source>
</evidence>
<dbReference type="PANTHER" id="PTHR48106">
    <property type="entry name" value="QUINONE OXIDOREDUCTASE PIG3-RELATED"/>
    <property type="match status" value="1"/>
</dbReference>
<gene>
    <name evidence="4" type="ORF">L0C25_11185</name>
</gene>
<evidence type="ECO:0000313" key="5">
    <source>
        <dbReference type="Proteomes" id="UP001164390"/>
    </source>
</evidence>
<dbReference type="CDD" id="cd05276">
    <property type="entry name" value="p53_inducible_oxidoreductase"/>
    <property type="match status" value="1"/>
</dbReference>
<dbReference type="Gene3D" id="3.40.50.720">
    <property type="entry name" value="NAD(P)-binding Rossmann-like Domain"/>
    <property type="match status" value="1"/>
</dbReference>
<dbReference type="SUPFAM" id="SSF50129">
    <property type="entry name" value="GroES-like"/>
    <property type="match status" value="1"/>
</dbReference>
<dbReference type="Proteomes" id="UP001164390">
    <property type="component" value="Chromosome"/>
</dbReference>
<dbReference type="Pfam" id="PF08240">
    <property type="entry name" value="ADH_N"/>
    <property type="match status" value="1"/>
</dbReference>
<keyword evidence="1" id="KW-0521">NADP</keyword>
<dbReference type="AlphaFoldDB" id="A0AA46YM32"/>
<dbReference type="NCBIfam" id="TIGR02824">
    <property type="entry name" value="quinone_pig3"/>
    <property type="match status" value="1"/>
</dbReference>
<organism evidence="4 5">
    <name type="scientific">Solicola gregarius</name>
    <dbReference type="NCBI Taxonomy" id="2908642"/>
    <lineage>
        <taxon>Bacteria</taxon>
        <taxon>Bacillati</taxon>
        <taxon>Actinomycetota</taxon>
        <taxon>Actinomycetes</taxon>
        <taxon>Propionibacteriales</taxon>
        <taxon>Nocardioidaceae</taxon>
        <taxon>Solicola</taxon>
    </lineage>
</organism>
<sequence>MRAVIVSEPGGVDALELVDRDAPTPDSGEVVIDVEAAGVNRPDLAQRMGNYSPPPGVTDILGLECAGTISAVGGGVEDWQVGDPVCALVAGGAYAEQVAVPAGQVLPLPAGVSTVEAASLVEVACTVWSNVFMLAGLRPDEVLLVHGGGSGIGTMAIQLGRALGARVAVTAGSAEKLAACRDLGADITVNYREQDFVEVVREATDGHGADVILDIMGAKYLPRNIDTLATSGRLAVIGMQGGVNGELNIGTLLRKRAAIIGTMLRPRPVAEKAAIVESVRENVWPLVADGAVRPIVHATFPLDRVRDAHQTLEDSSHIGKVLLTT</sequence>
<dbReference type="InterPro" id="IPR013149">
    <property type="entry name" value="ADH-like_C"/>
</dbReference>
<keyword evidence="2" id="KW-0560">Oxidoreductase</keyword>
<keyword evidence="5" id="KW-1185">Reference proteome</keyword>
<dbReference type="GO" id="GO:0016651">
    <property type="term" value="F:oxidoreductase activity, acting on NAD(P)H"/>
    <property type="evidence" value="ECO:0007669"/>
    <property type="project" value="TreeGrafter"/>
</dbReference>
<dbReference type="SUPFAM" id="SSF51735">
    <property type="entry name" value="NAD(P)-binding Rossmann-fold domains"/>
    <property type="match status" value="1"/>
</dbReference>
<evidence type="ECO:0000313" key="4">
    <source>
        <dbReference type="EMBL" id="UYM07605.1"/>
    </source>
</evidence>
<dbReference type="Gene3D" id="3.90.180.10">
    <property type="entry name" value="Medium-chain alcohol dehydrogenases, catalytic domain"/>
    <property type="match status" value="1"/>
</dbReference>
<feature type="domain" description="Enoyl reductase (ER)" evidence="3">
    <location>
        <begin position="10"/>
        <end position="323"/>
    </location>
</feature>
<dbReference type="InterPro" id="IPR020843">
    <property type="entry name" value="ER"/>
</dbReference>
<dbReference type="RefSeq" id="WP_271636581.1">
    <property type="nucleotide sequence ID" value="NZ_CP094970.1"/>
</dbReference>
<reference evidence="4" key="1">
    <citation type="submission" date="2022-01" db="EMBL/GenBank/DDBJ databases">
        <title>Nocardioidaceae gen. sp. A5X3R13.</title>
        <authorList>
            <person name="Lopez Marin M.A."/>
            <person name="Uhlik O."/>
        </authorList>
    </citation>
    <scope>NUCLEOTIDE SEQUENCE</scope>
    <source>
        <strain evidence="4">A5X3R13</strain>
    </source>
</reference>
<accession>A0AA46YM32</accession>
<dbReference type="PANTHER" id="PTHR48106:SF8">
    <property type="entry name" value="OS02G0805600 PROTEIN"/>
    <property type="match status" value="1"/>
</dbReference>
<proteinExistence type="predicted"/>
<dbReference type="InterPro" id="IPR013154">
    <property type="entry name" value="ADH-like_N"/>
</dbReference>